<gene>
    <name evidence="1" type="ORF">H9738_09690</name>
</gene>
<name>A0A9D2ANP6_9FIRM</name>
<evidence type="ECO:0000313" key="2">
    <source>
        <dbReference type="Proteomes" id="UP000824230"/>
    </source>
</evidence>
<reference evidence="1" key="2">
    <citation type="submission" date="2021-04" db="EMBL/GenBank/DDBJ databases">
        <authorList>
            <person name="Gilroy R."/>
        </authorList>
    </citation>
    <scope>NUCLEOTIDE SEQUENCE</scope>
    <source>
        <strain evidence="1">ChiHjej12B11-1927</strain>
    </source>
</reference>
<proteinExistence type="predicted"/>
<comment type="caution">
    <text evidence="1">The sequence shown here is derived from an EMBL/GenBank/DDBJ whole genome shotgun (WGS) entry which is preliminary data.</text>
</comment>
<organism evidence="1 2">
    <name type="scientific">Candidatus Blautia pullistercoris</name>
    <dbReference type="NCBI Taxonomy" id="2838499"/>
    <lineage>
        <taxon>Bacteria</taxon>
        <taxon>Bacillati</taxon>
        <taxon>Bacillota</taxon>
        <taxon>Clostridia</taxon>
        <taxon>Lachnospirales</taxon>
        <taxon>Lachnospiraceae</taxon>
        <taxon>Blautia</taxon>
    </lineage>
</organism>
<accession>A0A9D2ANP6</accession>
<dbReference type="Proteomes" id="UP000824230">
    <property type="component" value="Unassembled WGS sequence"/>
</dbReference>
<evidence type="ECO:0000313" key="1">
    <source>
        <dbReference type="EMBL" id="HIX38122.1"/>
    </source>
</evidence>
<dbReference type="AlphaFoldDB" id="A0A9D2ANP6"/>
<reference evidence="1" key="1">
    <citation type="journal article" date="2021" name="PeerJ">
        <title>Extensive microbial diversity within the chicken gut microbiome revealed by metagenomics and culture.</title>
        <authorList>
            <person name="Gilroy R."/>
            <person name="Ravi A."/>
            <person name="Getino M."/>
            <person name="Pursley I."/>
            <person name="Horton D.L."/>
            <person name="Alikhan N.F."/>
            <person name="Baker D."/>
            <person name="Gharbi K."/>
            <person name="Hall N."/>
            <person name="Watson M."/>
            <person name="Adriaenssens E.M."/>
            <person name="Foster-Nyarko E."/>
            <person name="Jarju S."/>
            <person name="Secka A."/>
            <person name="Antonio M."/>
            <person name="Oren A."/>
            <person name="Chaudhuri R.R."/>
            <person name="La Ragione R."/>
            <person name="Hildebrand F."/>
            <person name="Pallen M.J."/>
        </authorList>
    </citation>
    <scope>NUCLEOTIDE SEQUENCE</scope>
    <source>
        <strain evidence="1">ChiHjej12B11-1927</strain>
    </source>
</reference>
<protein>
    <submittedName>
        <fullName evidence="1">Uncharacterized protein</fullName>
    </submittedName>
</protein>
<dbReference type="EMBL" id="DXFG01000206">
    <property type="protein sequence ID" value="HIX38122.1"/>
    <property type="molecule type" value="Genomic_DNA"/>
</dbReference>
<sequence>MLIFYDKEEMSAAEAAEYIGFVKGEYLAVDWERPVHTGAEIPWAVLMSSRSFHGGPKKYQVEFMEKSRDIRHWIIVILDVPPVFGPIVAKWKQINGRVSADILPETKNGPSVKERLDALLKKDRKKCLVICKSRKEGAEQLTRLLGSRIKDWTFEAVPGESLMEKAGEAGRYLLLGREERDFWLPPVKTDSLWGILLFLDCEKDQVYKFYHGDQILKRAVINMKEAGWEISRDFRRFVVSSIFFEEIRSRREQQKREKEKESFVMWDRYGLPLSGKMYTEERMEQFLEQFQAIKKIEGWLERRTV</sequence>